<dbReference type="EMBL" id="CM039175">
    <property type="protein sequence ID" value="KAH9735880.1"/>
    <property type="molecule type" value="Genomic_DNA"/>
</dbReference>
<evidence type="ECO:0000313" key="2">
    <source>
        <dbReference type="Proteomes" id="UP000829398"/>
    </source>
</evidence>
<protein>
    <submittedName>
        <fullName evidence="1">Myb DNA-bind 3 domain-containing protein</fullName>
    </submittedName>
</protein>
<gene>
    <name evidence="1" type="ORF">KPL71_017900</name>
</gene>
<keyword evidence="2" id="KW-1185">Reference proteome</keyword>
<organism evidence="1 2">
    <name type="scientific">Citrus sinensis</name>
    <name type="common">Sweet orange</name>
    <name type="synonym">Citrus aurantium var. sinensis</name>
    <dbReference type="NCBI Taxonomy" id="2711"/>
    <lineage>
        <taxon>Eukaryota</taxon>
        <taxon>Viridiplantae</taxon>
        <taxon>Streptophyta</taxon>
        <taxon>Embryophyta</taxon>
        <taxon>Tracheophyta</taxon>
        <taxon>Spermatophyta</taxon>
        <taxon>Magnoliopsida</taxon>
        <taxon>eudicotyledons</taxon>
        <taxon>Gunneridae</taxon>
        <taxon>Pentapetalae</taxon>
        <taxon>rosids</taxon>
        <taxon>malvids</taxon>
        <taxon>Sapindales</taxon>
        <taxon>Rutaceae</taxon>
        <taxon>Aurantioideae</taxon>
        <taxon>Citrus</taxon>
    </lineage>
</organism>
<sequence length="260" mass="30259">MDRQAPQAPKSRFWSKDEDIILVQSLLDLYHDGRIYSDNNFRSGYLKVLKLLWTQNYLDMLTGPNCSGFGWDPDKKIVTAEKAMWDAYIHTVNFQHNAFPFYEDLCLIYGKDHATGKNAQAPVDAIEKIERTRVCKEAEGENLNFEGVQDNMDDSMFISHAPKKQIIDDLEESRESFKELTYIFVTKMKETSSRLNSRIKLKKIGTLTMVERLRTTTLIARDNVALNVFYSVCDGEREVLSVRKCIFIKEKIIILHFKFY</sequence>
<dbReference type="Proteomes" id="UP000829398">
    <property type="component" value="Chromosome 6"/>
</dbReference>
<proteinExistence type="predicted"/>
<accession>A0ACB8JVV0</accession>
<reference evidence="2" key="1">
    <citation type="journal article" date="2023" name="Hortic. Res.">
        <title>A chromosome-level phased genome enabling allele-level studies in sweet orange: a case study on citrus Huanglongbing tolerance.</title>
        <authorList>
            <person name="Wu B."/>
            <person name="Yu Q."/>
            <person name="Deng Z."/>
            <person name="Duan Y."/>
            <person name="Luo F."/>
            <person name="Gmitter F. Jr."/>
        </authorList>
    </citation>
    <scope>NUCLEOTIDE SEQUENCE [LARGE SCALE GENOMIC DNA]</scope>
    <source>
        <strain evidence="2">cv. Valencia</strain>
    </source>
</reference>
<evidence type="ECO:0000313" key="1">
    <source>
        <dbReference type="EMBL" id="KAH9735880.1"/>
    </source>
</evidence>
<name>A0ACB8JVV0_CITSI</name>
<comment type="caution">
    <text evidence="1">The sequence shown here is derived from an EMBL/GenBank/DDBJ whole genome shotgun (WGS) entry which is preliminary data.</text>
</comment>